<evidence type="ECO:0000256" key="1">
    <source>
        <dbReference type="ARBA" id="ARBA00023122"/>
    </source>
</evidence>
<dbReference type="SUPFAM" id="SSF54631">
    <property type="entry name" value="CBS-domain pair"/>
    <property type="match status" value="1"/>
</dbReference>
<evidence type="ECO:0000256" key="2">
    <source>
        <dbReference type="PROSITE-ProRule" id="PRU00703"/>
    </source>
</evidence>
<dbReference type="InterPro" id="IPR017080">
    <property type="entry name" value="UCP036990_CBS_BON"/>
</dbReference>
<dbReference type="InterPro" id="IPR046342">
    <property type="entry name" value="CBS_dom_sf"/>
</dbReference>
<dbReference type="Gene3D" id="3.30.1340.30">
    <property type="match status" value="1"/>
</dbReference>
<evidence type="ECO:0000259" key="4">
    <source>
        <dbReference type="PROSITE" id="PS50914"/>
    </source>
</evidence>
<dbReference type="InterPro" id="IPR051257">
    <property type="entry name" value="Diverse_CBS-Domain"/>
</dbReference>
<keyword evidence="1 2" id="KW-0129">CBS domain</keyword>
<feature type="region of interest" description="Disordered" evidence="3">
    <location>
        <begin position="228"/>
        <end position="248"/>
    </location>
</feature>
<dbReference type="PROSITE" id="PS51371">
    <property type="entry name" value="CBS"/>
    <property type="match status" value="2"/>
</dbReference>
<evidence type="ECO:0000313" key="6">
    <source>
        <dbReference type="EMBL" id="XBO40958.1"/>
    </source>
</evidence>
<dbReference type="SMART" id="SM00116">
    <property type="entry name" value="CBS"/>
    <property type="match status" value="2"/>
</dbReference>
<reference evidence="6" key="1">
    <citation type="submission" date="2024-05" db="EMBL/GenBank/DDBJ databases">
        <authorList>
            <person name="Kim S."/>
            <person name="Heo J."/>
            <person name="Choi H."/>
            <person name="Choi Y."/>
            <person name="Kwon S.-W."/>
            <person name="Kim Y."/>
        </authorList>
    </citation>
    <scope>NUCLEOTIDE SEQUENCE</scope>
    <source>
        <strain evidence="6">KACC 23698</strain>
    </source>
</reference>
<dbReference type="InterPro" id="IPR007055">
    <property type="entry name" value="BON_dom"/>
</dbReference>
<dbReference type="EMBL" id="CP157484">
    <property type="protein sequence ID" value="XBO40958.1"/>
    <property type="molecule type" value="Genomic_DNA"/>
</dbReference>
<dbReference type="Gene3D" id="3.10.580.10">
    <property type="entry name" value="CBS-domain"/>
    <property type="match status" value="1"/>
</dbReference>
<dbReference type="PANTHER" id="PTHR43080:SF26">
    <property type="entry name" value="REGULATORY PROTEIN"/>
    <property type="match status" value="1"/>
</dbReference>
<protein>
    <submittedName>
        <fullName evidence="6">CBS domain-containing protein</fullName>
    </submittedName>
</protein>
<dbReference type="AlphaFoldDB" id="A0AAU7JKW8"/>
<dbReference type="RefSeq" id="WP_406857815.1">
    <property type="nucleotide sequence ID" value="NZ_CP157484.1"/>
</dbReference>
<proteinExistence type="predicted"/>
<gene>
    <name evidence="6" type="ORF">ABEG18_09430</name>
</gene>
<evidence type="ECO:0000259" key="5">
    <source>
        <dbReference type="PROSITE" id="PS51371"/>
    </source>
</evidence>
<sequence>MRAKDVMSPGLVAISPEASITQAAALMLEKRISGLMVLDAAGALVGVLSEGDLLRRVELGTERKRPKWLEFLLGPGRLSSEYVQTHGRRVREVMTRDVVCVAEDAELSEVVKLMNDHRVKRIPVLKDGKAVGIVTRADLLRALQAILARGAVPENPSDVEIRDAVLKELKAQSWAPTGSVNLSVRDGVVEWTGCIFDEREREALRVAAENTPGVTSVKDRMTTVEPYSGFVMTSPDDTTSGAGGRDAD</sequence>
<dbReference type="PANTHER" id="PTHR43080">
    <property type="entry name" value="CBS DOMAIN-CONTAINING PROTEIN CBSX3, MITOCHONDRIAL"/>
    <property type="match status" value="1"/>
</dbReference>
<dbReference type="InterPro" id="IPR000644">
    <property type="entry name" value="CBS_dom"/>
</dbReference>
<dbReference type="Pfam" id="PF00571">
    <property type="entry name" value="CBS"/>
    <property type="match status" value="2"/>
</dbReference>
<dbReference type="CDD" id="cd04586">
    <property type="entry name" value="CBS_pair_BON_assoc"/>
    <property type="match status" value="1"/>
</dbReference>
<dbReference type="PIRSF" id="PIRSF036990">
    <property type="entry name" value="UCP036990_CBS_BON"/>
    <property type="match status" value="1"/>
</dbReference>
<name>A0AAU7JKW8_9HYPH</name>
<accession>A0AAU7JKW8</accession>
<dbReference type="Pfam" id="PF04972">
    <property type="entry name" value="BON"/>
    <property type="match status" value="1"/>
</dbReference>
<dbReference type="PROSITE" id="PS50914">
    <property type="entry name" value="BON"/>
    <property type="match status" value="1"/>
</dbReference>
<feature type="domain" description="CBS" evidence="5">
    <location>
        <begin position="7"/>
        <end position="63"/>
    </location>
</feature>
<organism evidence="6">
    <name type="scientific">Alsobacter sp. KACC 23698</name>
    <dbReference type="NCBI Taxonomy" id="3149229"/>
    <lineage>
        <taxon>Bacteria</taxon>
        <taxon>Pseudomonadati</taxon>
        <taxon>Pseudomonadota</taxon>
        <taxon>Alphaproteobacteria</taxon>
        <taxon>Hyphomicrobiales</taxon>
        <taxon>Alsobacteraceae</taxon>
        <taxon>Alsobacter</taxon>
    </lineage>
</organism>
<feature type="domain" description="BON" evidence="4">
    <location>
        <begin position="157"/>
        <end position="225"/>
    </location>
</feature>
<feature type="domain" description="CBS" evidence="5">
    <location>
        <begin position="94"/>
        <end position="154"/>
    </location>
</feature>
<evidence type="ECO:0000256" key="3">
    <source>
        <dbReference type="SAM" id="MobiDB-lite"/>
    </source>
</evidence>